<accession>A0A9W6VKT3</accession>
<protein>
    <recommendedName>
        <fullName evidence="3">HTH tetR-type domain-containing protein</fullName>
    </recommendedName>
</protein>
<dbReference type="Gene3D" id="1.10.357.10">
    <property type="entry name" value="Tetracycline Repressor, domain 2"/>
    <property type="match status" value="1"/>
</dbReference>
<gene>
    <name evidence="4" type="ORF">Atai01_75630</name>
</gene>
<dbReference type="InterPro" id="IPR009057">
    <property type="entry name" value="Homeodomain-like_sf"/>
</dbReference>
<sequence length="195" mass="21171">MHSDDSILDATRDLLVKGGAGAATASAISAASGAPIGSLYHRFGSRTRLFSEVWLRSVSRFQDGLLAAAHTGGTGIERAIAAADWVVEFAARYPAESRLLLHGSREHLLTDAELPTETRQGLVSLNQPVTELLHRLTVEVFGTATPQLRELLTIAVIDVPYAFVRRHLHDGTSPEPYRQLIAGTVHSLLRHPTDH</sequence>
<feature type="DNA-binding region" description="H-T-H motif" evidence="2">
    <location>
        <begin position="24"/>
        <end position="43"/>
    </location>
</feature>
<organism evidence="4 5">
    <name type="scientific">Amycolatopsis taiwanensis</name>
    <dbReference type="NCBI Taxonomy" id="342230"/>
    <lineage>
        <taxon>Bacteria</taxon>
        <taxon>Bacillati</taxon>
        <taxon>Actinomycetota</taxon>
        <taxon>Actinomycetes</taxon>
        <taxon>Pseudonocardiales</taxon>
        <taxon>Pseudonocardiaceae</taxon>
        <taxon>Amycolatopsis</taxon>
    </lineage>
</organism>
<dbReference type="PROSITE" id="PS50977">
    <property type="entry name" value="HTH_TETR_2"/>
    <property type="match status" value="1"/>
</dbReference>
<dbReference type="Pfam" id="PF00440">
    <property type="entry name" value="TetR_N"/>
    <property type="match status" value="1"/>
</dbReference>
<feature type="domain" description="HTH tetR-type" evidence="3">
    <location>
        <begin position="1"/>
        <end position="61"/>
    </location>
</feature>
<name>A0A9W6VKT3_9PSEU</name>
<comment type="caution">
    <text evidence="4">The sequence shown here is derived from an EMBL/GenBank/DDBJ whole genome shotgun (WGS) entry which is preliminary data.</text>
</comment>
<keyword evidence="1 2" id="KW-0238">DNA-binding</keyword>
<dbReference type="EMBL" id="BSTI01000028">
    <property type="protein sequence ID" value="GLY70944.1"/>
    <property type="molecule type" value="Genomic_DNA"/>
</dbReference>
<evidence type="ECO:0000313" key="5">
    <source>
        <dbReference type="Proteomes" id="UP001165136"/>
    </source>
</evidence>
<dbReference type="GO" id="GO:0003677">
    <property type="term" value="F:DNA binding"/>
    <property type="evidence" value="ECO:0007669"/>
    <property type="project" value="UniProtKB-UniRule"/>
</dbReference>
<keyword evidence="5" id="KW-1185">Reference proteome</keyword>
<proteinExistence type="predicted"/>
<evidence type="ECO:0000256" key="2">
    <source>
        <dbReference type="PROSITE-ProRule" id="PRU00335"/>
    </source>
</evidence>
<dbReference type="SUPFAM" id="SSF46689">
    <property type="entry name" value="Homeodomain-like"/>
    <property type="match status" value="1"/>
</dbReference>
<dbReference type="InterPro" id="IPR001647">
    <property type="entry name" value="HTH_TetR"/>
</dbReference>
<evidence type="ECO:0000259" key="3">
    <source>
        <dbReference type="PROSITE" id="PS50977"/>
    </source>
</evidence>
<reference evidence="4" key="1">
    <citation type="submission" date="2023-03" db="EMBL/GenBank/DDBJ databases">
        <title>Amycolatopsis taiwanensis NBRC 103393.</title>
        <authorList>
            <person name="Ichikawa N."/>
            <person name="Sato H."/>
            <person name="Tonouchi N."/>
        </authorList>
    </citation>
    <scope>NUCLEOTIDE SEQUENCE</scope>
    <source>
        <strain evidence="4">NBRC 103393</strain>
    </source>
</reference>
<dbReference type="AlphaFoldDB" id="A0A9W6VKT3"/>
<evidence type="ECO:0000256" key="1">
    <source>
        <dbReference type="ARBA" id="ARBA00023125"/>
    </source>
</evidence>
<evidence type="ECO:0000313" key="4">
    <source>
        <dbReference type="EMBL" id="GLY70944.1"/>
    </source>
</evidence>
<dbReference type="Proteomes" id="UP001165136">
    <property type="component" value="Unassembled WGS sequence"/>
</dbReference>